<dbReference type="Gene3D" id="3.30.70.1280">
    <property type="entry name" value="SP0830-like domains"/>
    <property type="match status" value="1"/>
</dbReference>
<keyword evidence="2" id="KW-1185">Reference proteome</keyword>
<organism evidence="1 2">
    <name type="scientific">Microbacterium gallinarum</name>
    <dbReference type="NCBI Taxonomy" id="2762209"/>
    <lineage>
        <taxon>Bacteria</taxon>
        <taxon>Bacillati</taxon>
        <taxon>Actinomycetota</taxon>
        <taxon>Actinomycetes</taxon>
        <taxon>Micrococcales</taxon>
        <taxon>Microbacteriaceae</taxon>
        <taxon>Microbacterium</taxon>
    </lineage>
</organism>
<dbReference type="Proteomes" id="UP000602532">
    <property type="component" value="Unassembled WGS sequence"/>
</dbReference>
<gene>
    <name evidence="1" type="ORF">H9622_10980</name>
</gene>
<dbReference type="Pfam" id="PF08002">
    <property type="entry name" value="DUF1697"/>
    <property type="match status" value="1"/>
</dbReference>
<dbReference type="EMBL" id="JACSPM010000003">
    <property type="protein sequence ID" value="MBD8024111.1"/>
    <property type="molecule type" value="Genomic_DNA"/>
</dbReference>
<sequence length="177" mass="18672">MTTWVALLRGVNVGGITIRSADLAAVFAALGFESVRTVLASGNVVFDAGGAASTRAKLKTAIEGALRDRFGYDAWIVLVTLGELATAADGFLFDDADASRQPWVIFCVDDATRDELVGAAAQLDASADPVASGPGVVYWNPVKGTTVDTPFAKILAKAAYKPRTTNRNLRTLRRILG</sequence>
<dbReference type="RefSeq" id="WP_191766425.1">
    <property type="nucleotide sequence ID" value="NZ_JACSPM010000003.1"/>
</dbReference>
<comment type="caution">
    <text evidence="1">The sequence shown here is derived from an EMBL/GenBank/DDBJ whole genome shotgun (WGS) entry which is preliminary data.</text>
</comment>
<reference evidence="1 2" key="1">
    <citation type="submission" date="2020-08" db="EMBL/GenBank/DDBJ databases">
        <title>A Genomic Blueprint of the Chicken Gut Microbiome.</title>
        <authorList>
            <person name="Gilroy R."/>
            <person name="Ravi A."/>
            <person name="Getino M."/>
            <person name="Pursley I."/>
            <person name="Horton D.L."/>
            <person name="Alikhan N.-F."/>
            <person name="Baker D."/>
            <person name="Gharbi K."/>
            <person name="Hall N."/>
            <person name="Watson M."/>
            <person name="Adriaenssens E.M."/>
            <person name="Foster-Nyarko E."/>
            <person name="Jarju S."/>
            <person name="Secka A."/>
            <person name="Antonio M."/>
            <person name="Oren A."/>
            <person name="Chaudhuri R."/>
            <person name="La Ragione R.M."/>
            <person name="Hildebrand F."/>
            <person name="Pallen M.J."/>
        </authorList>
    </citation>
    <scope>NUCLEOTIDE SEQUENCE [LARGE SCALE GENOMIC DNA]</scope>
    <source>
        <strain evidence="1 2">Sa1CUA4</strain>
    </source>
</reference>
<dbReference type="SUPFAM" id="SSF160379">
    <property type="entry name" value="SP0830-like"/>
    <property type="match status" value="1"/>
</dbReference>
<dbReference type="PIRSF" id="PIRSF008502">
    <property type="entry name" value="UCP008502"/>
    <property type="match status" value="1"/>
</dbReference>
<proteinExistence type="predicted"/>
<evidence type="ECO:0000313" key="1">
    <source>
        <dbReference type="EMBL" id="MBD8024111.1"/>
    </source>
</evidence>
<evidence type="ECO:0000313" key="2">
    <source>
        <dbReference type="Proteomes" id="UP000602532"/>
    </source>
</evidence>
<protein>
    <submittedName>
        <fullName evidence="1">DUF1697 domain-containing protein</fullName>
    </submittedName>
</protein>
<dbReference type="InterPro" id="IPR012545">
    <property type="entry name" value="DUF1697"/>
</dbReference>
<dbReference type="PANTHER" id="PTHR36439:SF1">
    <property type="entry name" value="DUF1697 DOMAIN-CONTAINING PROTEIN"/>
    <property type="match status" value="1"/>
</dbReference>
<dbReference type="Gene3D" id="3.30.70.1260">
    <property type="entry name" value="bacterial protein sp0830 like"/>
    <property type="match status" value="1"/>
</dbReference>
<accession>A0ABR8X5P2</accession>
<dbReference type="PANTHER" id="PTHR36439">
    <property type="entry name" value="BLL4334 PROTEIN"/>
    <property type="match status" value="1"/>
</dbReference>
<name>A0ABR8X5P2_9MICO</name>